<evidence type="ECO:0000313" key="1">
    <source>
        <dbReference type="Ensembl" id="ENSSCAP00000011132.1"/>
    </source>
</evidence>
<dbReference type="Ensembl" id="ENSSCAT00000012582.1">
    <property type="protein sequence ID" value="ENSSCAP00000011132.1"/>
    <property type="gene ID" value="ENSSCAG00000008397.1"/>
</dbReference>
<proteinExistence type="predicted"/>
<organism evidence="1 2">
    <name type="scientific">Serinus canaria</name>
    <name type="common">Island canary</name>
    <name type="synonym">Fringilla canaria</name>
    <dbReference type="NCBI Taxonomy" id="9135"/>
    <lineage>
        <taxon>Eukaryota</taxon>
        <taxon>Metazoa</taxon>
        <taxon>Chordata</taxon>
        <taxon>Craniata</taxon>
        <taxon>Vertebrata</taxon>
        <taxon>Euteleostomi</taxon>
        <taxon>Archelosauria</taxon>
        <taxon>Archosauria</taxon>
        <taxon>Dinosauria</taxon>
        <taxon>Saurischia</taxon>
        <taxon>Theropoda</taxon>
        <taxon>Coelurosauria</taxon>
        <taxon>Aves</taxon>
        <taxon>Neognathae</taxon>
        <taxon>Neoaves</taxon>
        <taxon>Telluraves</taxon>
        <taxon>Australaves</taxon>
        <taxon>Passeriformes</taxon>
        <taxon>Passeroidea</taxon>
        <taxon>Fringillidae</taxon>
        <taxon>Carduelinae</taxon>
        <taxon>Serinus</taxon>
    </lineage>
</organism>
<name>A0A8C9N0S4_SERCA</name>
<evidence type="ECO:0000313" key="2">
    <source>
        <dbReference type="Proteomes" id="UP000694409"/>
    </source>
</evidence>
<dbReference type="GeneTree" id="ENSGT00960000189084"/>
<dbReference type="Proteomes" id="UP000694409">
    <property type="component" value="Unassembled WGS sequence"/>
</dbReference>
<accession>A0A8C9N0S4</accession>
<reference evidence="1" key="2">
    <citation type="submission" date="2025-09" db="UniProtKB">
        <authorList>
            <consortium name="Ensembl"/>
        </authorList>
    </citation>
    <scope>IDENTIFICATION</scope>
</reference>
<sequence>VGGQDHHEDVTQELLSVAHPEVFGVHVQLLAVKFAQRSKTFLDVVQVRGGVPKGGQHPPAMVYHVAIANYIAGVGHVPELSEEPLGPGVDDQQPGERWRDTDRHRDVDVPVLGVFPCSCRGRSGAALTCPGPCRHTW</sequence>
<dbReference type="OMA" id="HINAPEW"/>
<keyword evidence="2" id="KW-1185">Reference proteome</keyword>
<dbReference type="AlphaFoldDB" id="A0A8C9N0S4"/>
<protein>
    <submittedName>
        <fullName evidence="1">Uncharacterized protein</fullName>
    </submittedName>
</protein>
<reference evidence="1" key="1">
    <citation type="submission" date="2025-08" db="UniProtKB">
        <authorList>
            <consortium name="Ensembl"/>
        </authorList>
    </citation>
    <scope>IDENTIFICATION</scope>
</reference>